<dbReference type="FunFam" id="3.40.50.300:FF:000006">
    <property type="entry name" value="DNA-binding transcriptional regulator NtrC"/>
    <property type="match status" value="1"/>
</dbReference>
<dbReference type="PANTHER" id="PTHR32071">
    <property type="entry name" value="TRANSCRIPTIONAL REGULATORY PROTEIN"/>
    <property type="match status" value="1"/>
</dbReference>
<dbReference type="SUPFAM" id="SSF52540">
    <property type="entry name" value="P-loop containing nucleoside triphosphate hydrolases"/>
    <property type="match status" value="1"/>
</dbReference>
<keyword evidence="2" id="KW-0067">ATP-binding</keyword>
<dbReference type="SMART" id="SM00382">
    <property type="entry name" value="AAA"/>
    <property type="match status" value="1"/>
</dbReference>
<evidence type="ECO:0000256" key="1">
    <source>
        <dbReference type="ARBA" id="ARBA00022741"/>
    </source>
</evidence>
<name>A0A644SRQ4_9ZZZZ</name>
<dbReference type="InterPro" id="IPR025944">
    <property type="entry name" value="Sigma_54_int_dom_CS"/>
</dbReference>
<dbReference type="PANTHER" id="PTHR32071:SF81">
    <property type="entry name" value="PROPIONATE CATABOLISM OPERON REGULATORY PROTEIN"/>
    <property type="match status" value="1"/>
</dbReference>
<organism evidence="7">
    <name type="scientific">bioreactor metagenome</name>
    <dbReference type="NCBI Taxonomy" id="1076179"/>
    <lineage>
        <taxon>unclassified sequences</taxon>
        <taxon>metagenomes</taxon>
        <taxon>ecological metagenomes</taxon>
    </lineage>
</organism>
<dbReference type="InterPro" id="IPR027417">
    <property type="entry name" value="P-loop_NTPase"/>
</dbReference>
<feature type="domain" description="Sigma-54 factor interaction" evidence="6">
    <location>
        <begin position="172"/>
        <end position="405"/>
    </location>
</feature>
<evidence type="ECO:0000259" key="6">
    <source>
        <dbReference type="PROSITE" id="PS50045"/>
    </source>
</evidence>
<dbReference type="Pfam" id="PF02954">
    <property type="entry name" value="HTH_8"/>
    <property type="match status" value="1"/>
</dbReference>
<dbReference type="PROSITE" id="PS00688">
    <property type="entry name" value="SIGMA54_INTERACT_3"/>
    <property type="match status" value="1"/>
</dbReference>
<dbReference type="InterPro" id="IPR003593">
    <property type="entry name" value="AAA+_ATPase"/>
</dbReference>
<evidence type="ECO:0000256" key="3">
    <source>
        <dbReference type="ARBA" id="ARBA00023015"/>
    </source>
</evidence>
<dbReference type="EMBL" id="VSSQ01000004">
    <property type="protein sequence ID" value="MPL57329.1"/>
    <property type="molecule type" value="Genomic_DNA"/>
</dbReference>
<dbReference type="AlphaFoldDB" id="A0A644SRQ4"/>
<accession>A0A644SRQ4</accession>
<comment type="caution">
    <text evidence="7">The sequence shown here is derived from an EMBL/GenBank/DDBJ whole genome shotgun (WGS) entry which is preliminary data.</text>
</comment>
<dbReference type="InterPro" id="IPR025943">
    <property type="entry name" value="Sigma_54_int_dom_ATP-bd_2"/>
</dbReference>
<dbReference type="PROSITE" id="PS50045">
    <property type="entry name" value="SIGMA54_INTERACT_4"/>
    <property type="match status" value="1"/>
</dbReference>
<dbReference type="Gene3D" id="1.10.10.60">
    <property type="entry name" value="Homeodomain-like"/>
    <property type="match status" value="1"/>
</dbReference>
<dbReference type="InterPro" id="IPR002197">
    <property type="entry name" value="HTH_Fis"/>
</dbReference>
<dbReference type="Gene3D" id="1.10.8.60">
    <property type="match status" value="1"/>
</dbReference>
<dbReference type="CDD" id="cd00009">
    <property type="entry name" value="AAA"/>
    <property type="match status" value="1"/>
</dbReference>
<keyword evidence="4" id="KW-0238">DNA-binding</keyword>
<dbReference type="InterPro" id="IPR058031">
    <property type="entry name" value="AAA_lid_NorR"/>
</dbReference>
<reference evidence="7" key="1">
    <citation type="submission" date="2019-08" db="EMBL/GenBank/DDBJ databases">
        <authorList>
            <person name="Kucharzyk K."/>
            <person name="Murdoch R.W."/>
            <person name="Higgins S."/>
            <person name="Loffler F."/>
        </authorList>
    </citation>
    <scope>NUCLEOTIDE SEQUENCE</scope>
</reference>
<dbReference type="Pfam" id="PF25601">
    <property type="entry name" value="AAA_lid_14"/>
    <property type="match status" value="1"/>
</dbReference>
<dbReference type="InterPro" id="IPR002078">
    <property type="entry name" value="Sigma_54_int"/>
</dbReference>
<evidence type="ECO:0000256" key="4">
    <source>
        <dbReference type="ARBA" id="ARBA00023125"/>
    </source>
</evidence>
<keyword evidence="1" id="KW-0547">Nucleotide-binding</keyword>
<dbReference type="PROSITE" id="PS00676">
    <property type="entry name" value="SIGMA54_INTERACT_2"/>
    <property type="match status" value="1"/>
</dbReference>
<keyword evidence="3" id="KW-0805">Transcription regulation</keyword>
<gene>
    <name evidence="7" type="primary">norR_7</name>
    <name evidence="7" type="ORF">SDC9_02830</name>
</gene>
<dbReference type="GO" id="GO:0043565">
    <property type="term" value="F:sequence-specific DNA binding"/>
    <property type="evidence" value="ECO:0007669"/>
    <property type="project" value="InterPro"/>
</dbReference>
<evidence type="ECO:0000256" key="5">
    <source>
        <dbReference type="ARBA" id="ARBA00023163"/>
    </source>
</evidence>
<evidence type="ECO:0000313" key="7">
    <source>
        <dbReference type="EMBL" id="MPL57329.1"/>
    </source>
</evidence>
<dbReference type="GO" id="GO:0006355">
    <property type="term" value="P:regulation of DNA-templated transcription"/>
    <property type="evidence" value="ECO:0007669"/>
    <property type="project" value="InterPro"/>
</dbReference>
<dbReference type="PROSITE" id="PS00675">
    <property type="entry name" value="SIGMA54_INTERACT_1"/>
    <property type="match status" value="1"/>
</dbReference>
<keyword evidence="5" id="KW-0804">Transcription</keyword>
<dbReference type="GO" id="GO:0005524">
    <property type="term" value="F:ATP binding"/>
    <property type="evidence" value="ECO:0007669"/>
    <property type="project" value="UniProtKB-KW"/>
</dbReference>
<dbReference type="Gene3D" id="3.40.50.300">
    <property type="entry name" value="P-loop containing nucleotide triphosphate hydrolases"/>
    <property type="match status" value="1"/>
</dbReference>
<evidence type="ECO:0000256" key="2">
    <source>
        <dbReference type="ARBA" id="ARBA00022840"/>
    </source>
</evidence>
<protein>
    <submittedName>
        <fullName evidence="7">Anaerobic nitric oxide reductase transcription regulator NorR</fullName>
    </submittedName>
</protein>
<sequence length="490" mass="53931">MNTLICWIGNADLSAAEANNAHNLGPIAQALKDGTYTHAVFLDNYRNDRVVTYRQWLTSQFPTQIDIRPVELTGPTNHKEIYESARNILSELVARYPESALTFHLSPGTPAMALVWMLLAPTYGARVIESSREKGVQQVQFPFEIAAYFLPDRDLSRLTQARAPAHPAFKDVLHKSPVMQLVVQHALNVAPRDVTILIEGESGTGKELFARAIHAGSLRSKEAFIAVNCGAIPAELIESQLFGYKKGAFTNAMKDTIGYFQAAEGGTLFLDELGELPPAAQVKLLRALEERAVVPVGGTKEEKVNVRIIAATNKNLMHEVAAGRFRSDVFYRLAVGIVRLPALRERGEDLELLLEHSLEQANEELAINGKPSQKQFSDAAKNILLSHSWPGNVRELKNTVMRAALWSPADLIDAESARQALLVTPENTVTILDRPIGNGFSLKGLLDMVESHYLKRAMQEAGGVKTKAADLLGFGSYQTLNNWLGRHGLK</sequence>
<dbReference type="InterPro" id="IPR025662">
    <property type="entry name" value="Sigma_54_int_dom_ATP-bd_1"/>
</dbReference>
<dbReference type="Pfam" id="PF00158">
    <property type="entry name" value="Sigma54_activat"/>
    <property type="match status" value="1"/>
</dbReference>
<proteinExistence type="predicted"/>